<comment type="subcellular location">
    <subcellularLocation>
        <location evidence="1">Endomembrane system</location>
    </subcellularLocation>
</comment>
<evidence type="ECO:0000313" key="7">
    <source>
        <dbReference type="EMBL" id="KAL3815373.1"/>
    </source>
</evidence>
<feature type="compositionally biased region" description="Basic residues" evidence="5">
    <location>
        <begin position="45"/>
        <end position="55"/>
    </location>
</feature>
<feature type="domain" description="Vacuolar protein 14 C-terminal Fig4-binding" evidence="6">
    <location>
        <begin position="720"/>
        <end position="955"/>
    </location>
</feature>
<dbReference type="Pfam" id="PF24987">
    <property type="entry name" value="HEAT_EF3_N"/>
    <property type="match status" value="1"/>
</dbReference>
<keyword evidence="4" id="KW-0472">Membrane</keyword>
<protein>
    <recommendedName>
        <fullName evidence="6">Vacuolar protein 14 C-terminal Fig4-binding domain-containing protein</fullName>
    </recommendedName>
</protein>
<feature type="compositionally biased region" description="Basic residues" evidence="5">
    <location>
        <begin position="166"/>
        <end position="176"/>
    </location>
</feature>
<feature type="compositionally biased region" description="Pro residues" evidence="5">
    <location>
        <begin position="189"/>
        <end position="200"/>
    </location>
</feature>
<gene>
    <name evidence="7" type="ORF">ACHAXA_010978</name>
</gene>
<evidence type="ECO:0000256" key="1">
    <source>
        <dbReference type="ARBA" id="ARBA00004308"/>
    </source>
</evidence>
<dbReference type="InterPro" id="IPR011989">
    <property type="entry name" value="ARM-like"/>
</dbReference>
<feature type="compositionally biased region" description="Low complexity" evidence="5">
    <location>
        <begin position="1"/>
        <end position="10"/>
    </location>
</feature>
<feature type="compositionally biased region" description="Low complexity" evidence="5">
    <location>
        <begin position="85"/>
        <end position="95"/>
    </location>
</feature>
<dbReference type="InterPro" id="IPR021841">
    <property type="entry name" value="VAC14_Fig4p-bd"/>
</dbReference>
<feature type="compositionally biased region" description="Low complexity" evidence="5">
    <location>
        <begin position="106"/>
        <end position="120"/>
    </location>
</feature>
<feature type="compositionally biased region" description="Polar residues" evidence="5">
    <location>
        <begin position="202"/>
        <end position="227"/>
    </location>
</feature>
<evidence type="ECO:0000256" key="5">
    <source>
        <dbReference type="SAM" id="MobiDB-lite"/>
    </source>
</evidence>
<dbReference type="Pfam" id="PF11916">
    <property type="entry name" value="Vac14_Fig4_bd"/>
    <property type="match status" value="1"/>
</dbReference>
<feature type="compositionally biased region" description="Polar residues" evidence="5">
    <location>
        <begin position="140"/>
        <end position="157"/>
    </location>
</feature>
<dbReference type="InterPro" id="IPR016024">
    <property type="entry name" value="ARM-type_fold"/>
</dbReference>
<feature type="region of interest" description="Disordered" evidence="5">
    <location>
        <begin position="1038"/>
        <end position="1063"/>
    </location>
</feature>
<dbReference type="InterPro" id="IPR026825">
    <property type="entry name" value="Vac14"/>
</dbReference>
<feature type="compositionally biased region" description="Low complexity" evidence="5">
    <location>
        <begin position="127"/>
        <end position="139"/>
    </location>
</feature>
<comment type="similarity">
    <text evidence="2">Belongs to the VAC14 family.</text>
</comment>
<dbReference type="PANTHER" id="PTHR16023">
    <property type="entry name" value="TAX1 BINDING PROTEIN-RELATED"/>
    <property type="match status" value="1"/>
</dbReference>
<feature type="region of interest" description="Disordered" evidence="5">
    <location>
        <begin position="1"/>
        <end position="241"/>
    </location>
</feature>
<evidence type="ECO:0000256" key="3">
    <source>
        <dbReference type="ARBA" id="ARBA00022737"/>
    </source>
</evidence>
<sequence>MNSNNANNANIVDETGDDSAGSISDASSTSISSSRAERLRQERTQRHRQRLQRAKQFHEHREQQQQMQELQQQQQLQQTNHKISSSETSVSSLASRGLETRGRAAGGSAAAAVSNTSNVAPPATAPQQQKQQMQQRQQKYASNDYQNTASLLQQPDSDITESPRSSPRKFSPKSKNKQFAASTESQSSAPPPPPLSPPVFPNNGTSSIKQQNQHASSSITSHQQTPTMAYPPSSSSAASHRVGPVLVSVESPLPPLVQRSLGDRSYDKRKNAALEIEQLVKSLNEAHNIPMISSVIAVLAKDFCTSMNANYRKGGLIGIAATAIGLMGNTRSHLEGLIFPVLHCFDDPESRVRYYACESLYNIAKVTRGTILRYFNQIFDGLTKLFADVDVDVKNGANLLDRLIKDIVTESETFHVEHFLPLLTTYIRRTNPYIRQLLVGWITLLDSIPDISMIDYLPNFLDGLFNMLSDSNREIRQAADSALSDFLKEVRHASVIEFGPLVSILVNQSLSKDRLNRLTAITWIEELIHHPYSGGDALLPHHAEVLSAILYCISDSEEQICLVAERTNADLLSLVKETRGDFRLAPLLEALTEKITTKDDVPTKMAVLRWINMLLEKRRGDMTEFVSQLLPVLLKTLSDASDADSVVLSTLQVLARISLGDGGGSLLDDQGTAPGQNNRCDVVENSENIHGGLLQGQKDEKHFKLVINAVLGLFASDRILLENRGSLVVRKFCVLLDAESVYMLMAQVLSSSCEAVHGSIPPKEGISIEKVTKDPPCNDGEKGDMLVNFSMEFVSTMVQTLNLILLTANELHGLRVLLANALEFKDRDYSDIAIKTPIDEYSGTIKSVQVFESLFRCWCHSPVATFSLCLLARAYGVAFALVQRFSELEVTVGFLMQIDRLVQLLESPIFVHLRLQMLDVESPHHPPLLKSCYGLLMLLPQSDAFRSLNDRLTTVCNLRDNLGIPPTTSPSFQEPLSQRQHDLLAHFDKVTDLHRKMRGREMQQLMSGELLHNTTSRSRIASSVNTSVRWSGRIINSASAGTGAEGSQGAPSAPNRGRITQEV</sequence>
<feature type="compositionally biased region" description="Low complexity" evidence="5">
    <location>
        <begin position="231"/>
        <end position="241"/>
    </location>
</feature>
<reference evidence="7 8" key="1">
    <citation type="submission" date="2024-10" db="EMBL/GenBank/DDBJ databases">
        <title>Updated reference genomes for cyclostephanoid diatoms.</title>
        <authorList>
            <person name="Roberts W.R."/>
            <person name="Alverson A.J."/>
        </authorList>
    </citation>
    <scope>NUCLEOTIDE SEQUENCE [LARGE SCALE GENOMIC DNA]</scope>
    <source>
        <strain evidence="7 8">AJA228-03</strain>
    </source>
</reference>
<keyword evidence="3" id="KW-0677">Repeat</keyword>
<evidence type="ECO:0000256" key="4">
    <source>
        <dbReference type="ARBA" id="ARBA00023136"/>
    </source>
</evidence>
<feature type="compositionally biased region" description="Basic and acidic residues" evidence="5">
    <location>
        <begin position="35"/>
        <end position="44"/>
    </location>
</feature>
<proteinExistence type="inferred from homology"/>
<dbReference type="Proteomes" id="UP001530377">
    <property type="component" value="Unassembled WGS sequence"/>
</dbReference>
<evidence type="ECO:0000313" key="8">
    <source>
        <dbReference type="Proteomes" id="UP001530377"/>
    </source>
</evidence>
<evidence type="ECO:0000256" key="2">
    <source>
        <dbReference type="ARBA" id="ARBA00010225"/>
    </source>
</evidence>
<evidence type="ECO:0000259" key="6">
    <source>
        <dbReference type="Pfam" id="PF11916"/>
    </source>
</evidence>
<organism evidence="7 8">
    <name type="scientific">Cyclostephanos tholiformis</name>
    <dbReference type="NCBI Taxonomy" id="382380"/>
    <lineage>
        <taxon>Eukaryota</taxon>
        <taxon>Sar</taxon>
        <taxon>Stramenopiles</taxon>
        <taxon>Ochrophyta</taxon>
        <taxon>Bacillariophyta</taxon>
        <taxon>Coscinodiscophyceae</taxon>
        <taxon>Thalassiosirophycidae</taxon>
        <taxon>Stephanodiscales</taxon>
        <taxon>Stephanodiscaceae</taxon>
        <taxon>Cyclostephanos</taxon>
    </lineage>
</organism>
<accession>A0ABD3RR69</accession>
<dbReference type="Gene3D" id="1.25.10.10">
    <property type="entry name" value="Leucine-rich Repeat Variant"/>
    <property type="match status" value="2"/>
</dbReference>
<dbReference type="AlphaFoldDB" id="A0ABD3RR69"/>
<dbReference type="PANTHER" id="PTHR16023:SF0">
    <property type="entry name" value="PROTEIN VAC14 HOMOLOG"/>
    <property type="match status" value="1"/>
</dbReference>
<name>A0ABD3RR69_9STRA</name>
<dbReference type="GO" id="GO:0012505">
    <property type="term" value="C:endomembrane system"/>
    <property type="evidence" value="ECO:0007669"/>
    <property type="project" value="UniProtKB-SubCell"/>
</dbReference>
<feature type="compositionally biased region" description="Low complexity" evidence="5">
    <location>
        <begin position="64"/>
        <end position="78"/>
    </location>
</feature>
<dbReference type="Pfam" id="PF12755">
    <property type="entry name" value="Vac14_Fab1_bd"/>
    <property type="match status" value="1"/>
</dbReference>
<keyword evidence="8" id="KW-1185">Reference proteome</keyword>
<feature type="compositionally biased region" description="Low complexity" evidence="5">
    <location>
        <begin position="18"/>
        <end position="34"/>
    </location>
</feature>
<dbReference type="EMBL" id="JALLPB020000201">
    <property type="protein sequence ID" value="KAL3815373.1"/>
    <property type="molecule type" value="Genomic_DNA"/>
</dbReference>
<dbReference type="SUPFAM" id="SSF48371">
    <property type="entry name" value="ARM repeat"/>
    <property type="match status" value="1"/>
</dbReference>
<comment type="caution">
    <text evidence="7">The sequence shown here is derived from an EMBL/GenBank/DDBJ whole genome shotgun (WGS) entry which is preliminary data.</text>
</comment>